<keyword evidence="2" id="KW-1185">Reference proteome</keyword>
<name>A0AAV9T6E1_9PEZI</name>
<protein>
    <recommendedName>
        <fullName evidence="3">Secreted protein</fullName>
    </recommendedName>
</protein>
<comment type="caution">
    <text evidence="1">The sequence shown here is derived from an EMBL/GenBank/DDBJ whole genome shotgun (WGS) entry which is preliminary data.</text>
</comment>
<dbReference type="AlphaFoldDB" id="A0AAV9T6E1"/>
<evidence type="ECO:0000313" key="2">
    <source>
        <dbReference type="Proteomes" id="UP001327957"/>
    </source>
</evidence>
<accession>A0AAV9T6E1</accession>
<sequence>MEPKALFMVTSKPGYLALCTLSARVAYSVAAIGHHHPITPLIASVTGSGAVTGLSYHDLGQTSGQHCLDFTRGTASRYIARFSCQKSATILLGHSHATIFR</sequence>
<proteinExistence type="predicted"/>
<organism evidence="1 2">
    <name type="scientific">Colletotrichum tabaci</name>
    <dbReference type="NCBI Taxonomy" id="1209068"/>
    <lineage>
        <taxon>Eukaryota</taxon>
        <taxon>Fungi</taxon>
        <taxon>Dikarya</taxon>
        <taxon>Ascomycota</taxon>
        <taxon>Pezizomycotina</taxon>
        <taxon>Sordariomycetes</taxon>
        <taxon>Hypocreomycetidae</taxon>
        <taxon>Glomerellales</taxon>
        <taxon>Glomerellaceae</taxon>
        <taxon>Colletotrichum</taxon>
        <taxon>Colletotrichum destructivum species complex</taxon>
    </lineage>
</organism>
<evidence type="ECO:0008006" key="3">
    <source>
        <dbReference type="Google" id="ProtNLM"/>
    </source>
</evidence>
<evidence type="ECO:0000313" key="1">
    <source>
        <dbReference type="EMBL" id="KAK6214842.1"/>
    </source>
</evidence>
<reference evidence="1 2" key="1">
    <citation type="submission" date="2023-04" db="EMBL/GenBank/DDBJ databases">
        <title>Colletotrichum tabacum stain YC1 causing leaf anthracnose on Nicotiana tabacum(L.) cv.</title>
        <authorList>
            <person name="Ji Z."/>
            <person name="Wang M."/>
            <person name="Zhang J."/>
            <person name="Wang N."/>
            <person name="Zhou Z."/>
        </authorList>
    </citation>
    <scope>NUCLEOTIDE SEQUENCE [LARGE SCALE GENOMIC DNA]</scope>
    <source>
        <strain evidence="1 2">YC1</strain>
    </source>
</reference>
<gene>
    <name evidence="1" type="ORF">QIS74_07861</name>
</gene>
<dbReference type="Proteomes" id="UP001327957">
    <property type="component" value="Unassembled WGS sequence"/>
</dbReference>
<dbReference type="EMBL" id="JASAOK010000043">
    <property type="protein sequence ID" value="KAK6214842.1"/>
    <property type="molecule type" value="Genomic_DNA"/>
</dbReference>